<dbReference type="Gene3D" id="2.60.120.380">
    <property type="match status" value="1"/>
</dbReference>
<accession>A0A5C6A3P9</accession>
<dbReference type="OrthoDB" id="235850at2"/>
<dbReference type="Proteomes" id="UP000320176">
    <property type="component" value="Unassembled WGS sequence"/>
</dbReference>
<keyword evidence="2" id="KW-1185">Reference proteome</keyword>
<reference evidence="1 2" key="1">
    <citation type="submission" date="2019-02" db="EMBL/GenBank/DDBJ databases">
        <title>Deep-cultivation of Planctomycetes and their phenomic and genomic characterization uncovers novel biology.</title>
        <authorList>
            <person name="Wiegand S."/>
            <person name="Jogler M."/>
            <person name="Boedeker C."/>
            <person name="Pinto D."/>
            <person name="Vollmers J."/>
            <person name="Rivas-Marin E."/>
            <person name="Kohn T."/>
            <person name="Peeters S.H."/>
            <person name="Heuer A."/>
            <person name="Rast P."/>
            <person name="Oberbeckmann S."/>
            <person name="Bunk B."/>
            <person name="Jeske O."/>
            <person name="Meyerdierks A."/>
            <person name="Storesund J.E."/>
            <person name="Kallscheuer N."/>
            <person name="Luecker S."/>
            <person name="Lage O.M."/>
            <person name="Pohl T."/>
            <person name="Merkel B.J."/>
            <person name="Hornburger P."/>
            <person name="Mueller R.-W."/>
            <person name="Bruemmer F."/>
            <person name="Labrenz M."/>
            <person name="Spormann A.M."/>
            <person name="Op Den Camp H."/>
            <person name="Overmann J."/>
            <person name="Amann R."/>
            <person name="Jetten M.S.M."/>
            <person name="Mascher T."/>
            <person name="Medema M.H."/>
            <person name="Devos D.P."/>
            <person name="Kaster A.-K."/>
            <person name="Ovreas L."/>
            <person name="Rohde M."/>
            <person name="Galperin M.Y."/>
            <person name="Jogler C."/>
        </authorList>
    </citation>
    <scope>NUCLEOTIDE SEQUENCE [LARGE SCALE GENOMIC DNA]</scope>
    <source>
        <strain evidence="1 2">Pla52n</strain>
    </source>
</reference>
<comment type="caution">
    <text evidence="1">The sequence shown here is derived from an EMBL/GenBank/DDBJ whole genome shotgun (WGS) entry which is preliminary data.</text>
</comment>
<organism evidence="1 2">
    <name type="scientific">Stieleria varia</name>
    <dbReference type="NCBI Taxonomy" id="2528005"/>
    <lineage>
        <taxon>Bacteria</taxon>
        <taxon>Pseudomonadati</taxon>
        <taxon>Planctomycetota</taxon>
        <taxon>Planctomycetia</taxon>
        <taxon>Pirellulales</taxon>
        <taxon>Pirellulaceae</taxon>
        <taxon>Stieleria</taxon>
    </lineage>
</organism>
<evidence type="ECO:0000313" key="1">
    <source>
        <dbReference type="EMBL" id="TWT93967.1"/>
    </source>
</evidence>
<dbReference type="EMBL" id="SJPN01000008">
    <property type="protein sequence ID" value="TWT93967.1"/>
    <property type="molecule type" value="Genomic_DNA"/>
</dbReference>
<name>A0A5C6A3P9_9BACT</name>
<gene>
    <name evidence="1" type="ORF">Pla52n_57960</name>
</gene>
<protein>
    <recommendedName>
        <fullName evidence="3">Serine protease</fullName>
    </recommendedName>
</protein>
<evidence type="ECO:0000313" key="2">
    <source>
        <dbReference type="Proteomes" id="UP000320176"/>
    </source>
</evidence>
<sequence length="541" mass="58396">MLGSPISPLNCLISLCVCLSSVVAGEVKLERFFPPVVTLGSDSKLVAEGDLSAWPMDFECDRAEVRITASPDEKNTLTFTTDANAAPGVAWIRVNSQNAISAWTPVLMTSAAVTVESEPNNEIGNAGSLDLPTVVAGRLAKNGDVDSYRIKVTDGQTLVVAAVANEILASPMDAVLQIVDLDGNVLAQSDDDCGLDPLIVHHVGQDTELVIRIFAFPETPNSTIALAGSSSFVYAINVTTGPIVDHGVAASDGRAEVYGWNLPEKVETHVSPATTVSPPTLFVPETLGWTWDRSLVGGPRVCESSNAAAQQVNALPATLFGHISEQAELDRFIVPVVAQKKYWAQVRSYQYGFPLDSHLKIIDRASSEILASNEDLERGRYDAATTFEAKTDGFVEIHVSDRVDGHGDRHFYYLTVEQYQPVFELSVTSDRFVLTKEKPLEIPVTVKRLPGFSGVIEISVEGLPEFVTSEQVKSEPKGGTSKSVQIKLSTTEPIVNVLDFRIIGRQSGDETPTGDQQPVHEKALFRLRPSLPISALSLTGQ</sequence>
<dbReference type="RefSeq" id="WP_146522754.1">
    <property type="nucleotide sequence ID" value="NZ_CP151726.1"/>
</dbReference>
<dbReference type="AlphaFoldDB" id="A0A5C6A3P9"/>
<proteinExistence type="predicted"/>
<evidence type="ECO:0008006" key="3">
    <source>
        <dbReference type="Google" id="ProtNLM"/>
    </source>
</evidence>